<dbReference type="AlphaFoldDB" id="A0AAD5MQ76"/>
<accession>A0AAD5MQ76</accession>
<keyword evidence="2" id="KW-1185">Reference proteome</keyword>
<evidence type="ECO:0008006" key="3">
    <source>
        <dbReference type="Google" id="ProtNLM"/>
    </source>
</evidence>
<reference evidence="1" key="1">
    <citation type="submission" date="2021-06" db="EMBL/GenBank/DDBJ databases">
        <title>Parelaphostrongylus tenuis whole genome reference sequence.</title>
        <authorList>
            <person name="Garwood T.J."/>
            <person name="Larsen P.A."/>
            <person name="Fountain-Jones N.M."/>
            <person name="Garbe J.R."/>
            <person name="Macchietto M.G."/>
            <person name="Kania S.A."/>
            <person name="Gerhold R.W."/>
            <person name="Richards J.E."/>
            <person name="Wolf T.M."/>
        </authorList>
    </citation>
    <scope>NUCLEOTIDE SEQUENCE</scope>
    <source>
        <strain evidence="1">MNPRO001-30</strain>
        <tissue evidence="1">Meninges</tissue>
    </source>
</reference>
<protein>
    <recommendedName>
        <fullName evidence="3">Endonuclease-reverse transcriptase</fullName>
    </recommendedName>
</protein>
<proteinExistence type="predicted"/>
<gene>
    <name evidence="1" type="ORF">KIN20_038426</name>
</gene>
<comment type="caution">
    <text evidence="1">The sequence shown here is derived from an EMBL/GenBank/DDBJ whole genome shotgun (WGS) entry which is preliminary data.</text>
</comment>
<dbReference type="EMBL" id="JAHQIW010004521">
    <property type="protein sequence ID" value="KAJ1362675.1"/>
    <property type="molecule type" value="Genomic_DNA"/>
</dbReference>
<dbReference type="Proteomes" id="UP001196413">
    <property type="component" value="Unassembled WGS sequence"/>
</dbReference>
<organism evidence="1 2">
    <name type="scientific">Parelaphostrongylus tenuis</name>
    <name type="common">Meningeal worm</name>
    <dbReference type="NCBI Taxonomy" id="148309"/>
    <lineage>
        <taxon>Eukaryota</taxon>
        <taxon>Metazoa</taxon>
        <taxon>Ecdysozoa</taxon>
        <taxon>Nematoda</taxon>
        <taxon>Chromadorea</taxon>
        <taxon>Rhabditida</taxon>
        <taxon>Rhabditina</taxon>
        <taxon>Rhabditomorpha</taxon>
        <taxon>Strongyloidea</taxon>
        <taxon>Metastrongylidae</taxon>
        <taxon>Parelaphostrongylus</taxon>
    </lineage>
</organism>
<sequence length="109" mass="12899">MLGVFRISQMRERIRGSDLRQRSKIKSAVLHAKISKIRWAGHVMRFNDNRWTKAVSDWIPRDIKRSTGRPPTRWSNFFTKETEERYDAQRIPLERRGLTGLLLHAIGKI</sequence>
<name>A0AAD5MQ76_PARTN</name>
<evidence type="ECO:0000313" key="2">
    <source>
        <dbReference type="Proteomes" id="UP001196413"/>
    </source>
</evidence>
<evidence type="ECO:0000313" key="1">
    <source>
        <dbReference type="EMBL" id="KAJ1362675.1"/>
    </source>
</evidence>